<dbReference type="GO" id="GO:0005576">
    <property type="term" value="C:extracellular region"/>
    <property type="evidence" value="ECO:0007669"/>
    <property type="project" value="UniProtKB-SubCell"/>
</dbReference>
<dbReference type="InterPro" id="IPR000209">
    <property type="entry name" value="Peptidase_S8/S53_dom"/>
</dbReference>
<dbReference type="InterPro" id="IPR045051">
    <property type="entry name" value="SBT"/>
</dbReference>
<dbReference type="AlphaFoldDB" id="A0AAV8UAL5"/>
<sequence>MWPTTSYDAGAIIGVVDSGIWLESESFNDDALYKALHGEFSSIVDIFATIDAVIADGVDILLMSVGLVRHQPVDYFNDLIAIGSLKAIEKGIFVVAAAGNNDLLTSPFNRAQNVAPWITTVEAATIDRIFETVLKLKNGNTVKEISYFPLSIFISNTSLYFGRSSEAESI</sequence>
<gene>
    <name evidence="5" type="ORF">K2173_023165</name>
</gene>
<reference evidence="5 6" key="1">
    <citation type="submission" date="2021-09" db="EMBL/GenBank/DDBJ databases">
        <title>Genomic insights and catalytic innovation underlie evolution of tropane alkaloids biosynthesis.</title>
        <authorList>
            <person name="Wang Y.-J."/>
            <person name="Tian T."/>
            <person name="Huang J.-P."/>
            <person name="Huang S.-X."/>
        </authorList>
    </citation>
    <scope>NUCLEOTIDE SEQUENCE [LARGE SCALE GENOMIC DNA]</scope>
    <source>
        <strain evidence="5">KIB-2018</strain>
        <tissue evidence="5">Leaf</tissue>
    </source>
</reference>
<evidence type="ECO:0000313" key="5">
    <source>
        <dbReference type="EMBL" id="KAJ8775400.1"/>
    </source>
</evidence>
<dbReference type="EMBL" id="JAIWQS010000001">
    <property type="protein sequence ID" value="KAJ8775400.1"/>
    <property type="molecule type" value="Genomic_DNA"/>
</dbReference>
<dbReference type="GO" id="GO:0004252">
    <property type="term" value="F:serine-type endopeptidase activity"/>
    <property type="evidence" value="ECO:0007669"/>
    <property type="project" value="InterPro"/>
</dbReference>
<evidence type="ECO:0000256" key="2">
    <source>
        <dbReference type="ARBA" id="ARBA00011073"/>
    </source>
</evidence>
<dbReference type="Gene3D" id="3.40.50.200">
    <property type="entry name" value="Peptidase S8/S53 domain"/>
    <property type="match status" value="1"/>
</dbReference>
<accession>A0AAV8UAL5</accession>
<protein>
    <recommendedName>
        <fullName evidence="4">Peptidase S8/S53 domain-containing protein</fullName>
    </recommendedName>
</protein>
<evidence type="ECO:0000313" key="6">
    <source>
        <dbReference type="Proteomes" id="UP001159364"/>
    </source>
</evidence>
<keyword evidence="3" id="KW-0732">Signal</keyword>
<keyword evidence="6" id="KW-1185">Reference proteome</keyword>
<evidence type="ECO:0000256" key="3">
    <source>
        <dbReference type="ARBA" id="ARBA00022729"/>
    </source>
</evidence>
<dbReference type="Proteomes" id="UP001159364">
    <property type="component" value="Linkage Group LG01"/>
</dbReference>
<comment type="caution">
    <text evidence="5">The sequence shown here is derived from an EMBL/GenBank/DDBJ whole genome shotgun (WGS) entry which is preliminary data.</text>
</comment>
<dbReference type="Gene3D" id="3.50.30.30">
    <property type="match status" value="1"/>
</dbReference>
<evidence type="ECO:0000259" key="4">
    <source>
        <dbReference type="Pfam" id="PF00082"/>
    </source>
</evidence>
<dbReference type="Pfam" id="PF00082">
    <property type="entry name" value="Peptidase_S8"/>
    <property type="match status" value="1"/>
</dbReference>
<dbReference type="SUPFAM" id="SSF52743">
    <property type="entry name" value="Subtilisin-like"/>
    <property type="match status" value="1"/>
</dbReference>
<comment type="subcellular location">
    <subcellularLocation>
        <location evidence="1">Secreted</location>
    </subcellularLocation>
</comment>
<dbReference type="InterPro" id="IPR036852">
    <property type="entry name" value="Peptidase_S8/S53_dom_sf"/>
</dbReference>
<comment type="similarity">
    <text evidence="2">Belongs to the peptidase S8 family.</text>
</comment>
<name>A0AAV8UAL5_9ROSI</name>
<organism evidence="5 6">
    <name type="scientific">Erythroxylum novogranatense</name>
    <dbReference type="NCBI Taxonomy" id="1862640"/>
    <lineage>
        <taxon>Eukaryota</taxon>
        <taxon>Viridiplantae</taxon>
        <taxon>Streptophyta</taxon>
        <taxon>Embryophyta</taxon>
        <taxon>Tracheophyta</taxon>
        <taxon>Spermatophyta</taxon>
        <taxon>Magnoliopsida</taxon>
        <taxon>eudicotyledons</taxon>
        <taxon>Gunneridae</taxon>
        <taxon>Pentapetalae</taxon>
        <taxon>rosids</taxon>
        <taxon>fabids</taxon>
        <taxon>Malpighiales</taxon>
        <taxon>Erythroxylaceae</taxon>
        <taxon>Erythroxylum</taxon>
    </lineage>
</organism>
<dbReference type="GO" id="GO:0006508">
    <property type="term" value="P:proteolysis"/>
    <property type="evidence" value="ECO:0007669"/>
    <property type="project" value="InterPro"/>
</dbReference>
<feature type="domain" description="Peptidase S8/S53" evidence="4">
    <location>
        <begin position="38"/>
        <end position="113"/>
    </location>
</feature>
<evidence type="ECO:0000256" key="1">
    <source>
        <dbReference type="ARBA" id="ARBA00004613"/>
    </source>
</evidence>
<proteinExistence type="inferred from homology"/>
<dbReference type="PANTHER" id="PTHR10795">
    <property type="entry name" value="PROPROTEIN CONVERTASE SUBTILISIN/KEXIN"/>
    <property type="match status" value="1"/>
</dbReference>